<evidence type="ECO:0000256" key="1">
    <source>
        <dbReference type="ARBA" id="ARBA00022679"/>
    </source>
</evidence>
<dbReference type="InterPro" id="IPR016181">
    <property type="entry name" value="Acyl_CoA_acyltransferase"/>
</dbReference>
<evidence type="ECO:0000259" key="3">
    <source>
        <dbReference type="PROSITE" id="PS51186"/>
    </source>
</evidence>
<feature type="domain" description="N-acetyltransferase" evidence="3">
    <location>
        <begin position="1"/>
        <end position="168"/>
    </location>
</feature>
<evidence type="ECO:0000313" key="4">
    <source>
        <dbReference type="EMBL" id="KRN28830.1"/>
    </source>
</evidence>
<sequence length="168" mass="19247">MITPMTLTDLPELQKISRITFADTFGAANTAANMDEYLDSAYRTAKLTAELTDPDSFFFFIKQDNHNVGYLKVNVNSAQTETMGSDTLEIERIYILPAYKHRGLGTQLIHQALAVAQQQHKTKIWLGVWEHNEPAKKFYQKMGFHQIGDHIFQLGTDKQRDLMLLKQL</sequence>
<keyword evidence="4" id="KW-0378">Hydrolase</keyword>
<evidence type="ECO:0000256" key="2">
    <source>
        <dbReference type="ARBA" id="ARBA00023315"/>
    </source>
</evidence>
<dbReference type="OrthoDB" id="7205533at2"/>
<dbReference type="GO" id="GO:0006508">
    <property type="term" value="P:proteolysis"/>
    <property type="evidence" value="ECO:0007669"/>
    <property type="project" value="UniProtKB-KW"/>
</dbReference>
<keyword evidence="6" id="KW-1185">Reference proteome</keyword>
<dbReference type="EMBL" id="JQAZ01000002">
    <property type="protein sequence ID" value="KRN32760.1"/>
    <property type="molecule type" value="Genomic_DNA"/>
</dbReference>
<dbReference type="Pfam" id="PF00583">
    <property type="entry name" value="Acetyltransf_1"/>
    <property type="match status" value="1"/>
</dbReference>
<dbReference type="GO" id="GO:0008233">
    <property type="term" value="F:peptidase activity"/>
    <property type="evidence" value="ECO:0007669"/>
    <property type="project" value="UniProtKB-KW"/>
</dbReference>
<keyword evidence="2" id="KW-0012">Acyltransferase</keyword>
<dbReference type="GO" id="GO:0016747">
    <property type="term" value="F:acyltransferase activity, transferring groups other than amino-acyl groups"/>
    <property type="evidence" value="ECO:0007669"/>
    <property type="project" value="InterPro"/>
</dbReference>
<evidence type="ECO:0000313" key="6">
    <source>
        <dbReference type="Proteomes" id="UP000051645"/>
    </source>
</evidence>
<dbReference type="PATRIC" id="fig|81857.3.peg.1042"/>
<comment type="caution">
    <text evidence="4">The sequence shown here is derived from an EMBL/GenBank/DDBJ whole genome shotgun (WGS) entry which is preliminary data.</text>
</comment>
<dbReference type="PANTHER" id="PTHR43420:SF47">
    <property type="entry name" value="N-ACETYLTRANSFERASE DOMAIN-CONTAINING PROTEIN"/>
    <property type="match status" value="1"/>
</dbReference>
<dbReference type="AlphaFoldDB" id="A0A0R2FKP6"/>
<evidence type="ECO:0000313" key="7">
    <source>
        <dbReference type="Proteomes" id="UP000051751"/>
    </source>
</evidence>
<keyword evidence="4" id="KW-0645">Protease</keyword>
<name>A0A0R2FKP6_9LACO</name>
<accession>A0A0R2FKP6</accession>
<dbReference type="PROSITE" id="PS51186">
    <property type="entry name" value="GNAT"/>
    <property type="match status" value="1"/>
</dbReference>
<dbReference type="Gene3D" id="3.40.630.30">
    <property type="match status" value="1"/>
</dbReference>
<keyword evidence="1" id="KW-0808">Transferase</keyword>
<dbReference type="EMBL" id="JQAT01000002">
    <property type="protein sequence ID" value="KRN28830.1"/>
    <property type="molecule type" value="Genomic_DNA"/>
</dbReference>
<dbReference type="STRING" id="81857.IV38_GL001037"/>
<dbReference type="Proteomes" id="UP000051751">
    <property type="component" value="Unassembled WGS sequence"/>
</dbReference>
<protein>
    <submittedName>
        <fullName evidence="4">Protease synthase and sporulation negative regulatory PAI 1 domain protein</fullName>
    </submittedName>
</protein>
<reference evidence="6 7" key="1">
    <citation type="journal article" date="2015" name="Genome Announc.">
        <title>Expanding the biotechnology potential of lactobacilli through comparative genomics of 213 strains and associated genera.</title>
        <authorList>
            <person name="Sun Z."/>
            <person name="Harris H.M."/>
            <person name="McCann A."/>
            <person name="Guo C."/>
            <person name="Argimon S."/>
            <person name="Zhang W."/>
            <person name="Yang X."/>
            <person name="Jeffery I.B."/>
            <person name="Cooney J.C."/>
            <person name="Kagawa T.F."/>
            <person name="Liu W."/>
            <person name="Song Y."/>
            <person name="Salvetti E."/>
            <person name="Wrobel A."/>
            <person name="Rasinkangas P."/>
            <person name="Parkhill J."/>
            <person name="Rea M.C."/>
            <person name="O'Sullivan O."/>
            <person name="Ritari J."/>
            <person name="Douillard F.P."/>
            <person name="Paul Ross R."/>
            <person name="Yang R."/>
            <person name="Briner A.E."/>
            <person name="Felis G.E."/>
            <person name="de Vos W.M."/>
            <person name="Barrangou R."/>
            <person name="Klaenhammer T.R."/>
            <person name="Caufield P.W."/>
            <person name="Cui Y."/>
            <person name="Zhang H."/>
            <person name="O'Toole P.W."/>
        </authorList>
    </citation>
    <scope>NUCLEOTIDE SEQUENCE [LARGE SCALE GENOMIC DNA]</scope>
    <source>
        <strain evidence="4 7">ATCC BAA-66</strain>
        <strain evidence="5 6">DSM 13344</strain>
    </source>
</reference>
<evidence type="ECO:0000313" key="5">
    <source>
        <dbReference type="EMBL" id="KRN32760.1"/>
    </source>
</evidence>
<organism evidence="4 7">
    <name type="scientific">Lactobacillus selangorensis</name>
    <dbReference type="NCBI Taxonomy" id="81857"/>
    <lineage>
        <taxon>Bacteria</taxon>
        <taxon>Bacillati</taxon>
        <taxon>Bacillota</taxon>
        <taxon>Bacilli</taxon>
        <taxon>Lactobacillales</taxon>
        <taxon>Lactobacillaceae</taxon>
        <taxon>Lactobacillus</taxon>
    </lineage>
</organism>
<dbReference type="Proteomes" id="UP000051645">
    <property type="component" value="Unassembled WGS sequence"/>
</dbReference>
<dbReference type="RefSeq" id="WP_057769009.1">
    <property type="nucleotide sequence ID" value="NZ_JQAT01000002.1"/>
</dbReference>
<dbReference type="InterPro" id="IPR050680">
    <property type="entry name" value="YpeA/RimI_acetyltransf"/>
</dbReference>
<proteinExistence type="predicted"/>
<dbReference type="SUPFAM" id="SSF55729">
    <property type="entry name" value="Acyl-CoA N-acyltransferases (Nat)"/>
    <property type="match status" value="1"/>
</dbReference>
<gene>
    <name evidence="4" type="ORF">IV38_GL001037</name>
    <name evidence="5" type="ORF">IV40_GL000816</name>
</gene>
<dbReference type="PANTHER" id="PTHR43420">
    <property type="entry name" value="ACETYLTRANSFERASE"/>
    <property type="match status" value="1"/>
</dbReference>
<dbReference type="CDD" id="cd04301">
    <property type="entry name" value="NAT_SF"/>
    <property type="match status" value="1"/>
</dbReference>
<dbReference type="InterPro" id="IPR000182">
    <property type="entry name" value="GNAT_dom"/>
</dbReference>